<name>A0A0R3UK81_MESCO</name>
<organism evidence="7">
    <name type="scientific">Mesocestoides corti</name>
    <name type="common">Flatworm</name>
    <dbReference type="NCBI Taxonomy" id="53468"/>
    <lineage>
        <taxon>Eukaryota</taxon>
        <taxon>Metazoa</taxon>
        <taxon>Spiralia</taxon>
        <taxon>Lophotrochozoa</taxon>
        <taxon>Platyhelminthes</taxon>
        <taxon>Cestoda</taxon>
        <taxon>Eucestoda</taxon>
        <taxon>Cyclophyllidea</taxon>
        <taxon>Mesocestoididae</taxon>
        <taxon>Mesocestoides</taxon>
    </lineage>
</organism>
<dbReference type="GO" id="GO:0005829">
    <property type="term" value="C:cytosol"/>
    <property type="evidence" value="ECO:0007669"/>
    <property type="project" value="TreeGrafter"/>
</dbReference>
<evidence type="ECO:0000313" key="6">
    <source>
        <dbReference type="Proteomes" id="UP000267029"/>
    </source>
</evidence>
<keyword evidence="6" id="KW-1185">Reference proteome</keyword>
<sequence>MASLLPEPAPLQMGPPGTGLSPYALMQNRRPPLDPRLGYPRMYSTTATTVTAPMLVNPAEEGAGGLSTNSFGVNAADGEGRTALHWAAVTEQPAMVHLLLRAGASHDVQTAHEETPLTLAAREGSVDVCSILLAAGANIEIADYLDRTPRQLAAQNGHTEVVQLLQVFSTAPPPNPGQHHFARRTYTQPFFPQQQQTMPSCYYRGVPVTTTVGSVYSEGQTYEKRTKYEPPDFPNVGSGESFLMQLAPTTSSASGANTTTTESSKTFFFDQPPQYPGLNSMTKSSGVYGGAENCWALRNQPAATNNGHTPSSDTESPAHWSSPSPTAISPPVPPPKMTVATSGHYQVAPSSATHTTLPCCPSHQVTENYAAAAPASGGFTVSYAAAVDDCIKLEPRVF</sequence>
<feature type="compositionally biased region" description="Low complexity" evidence="4">
    <location>
        <begin position="249"/>
        <end position="269"/>
    </location>
</feature>
<feature type="repeat" description="ANK" evidence="3">
    <location>
        <begin position="112"/>
        <end position="144"/>
    </location>
</feature>
<dbReference type="STRING" id="53468.A0A0R3UK81"/>
<keyword evidence="2 3" id="KW-0040">ANK repeat</keyword>
<proteinExistence type="predicted"/>
<dbReference type="InterPro" id="IPR051070">
    <property type="entry name" value="NF-kappa-B_inhibitor"/>
</dbReference>
<gene>
    <name evidence="5" type="ORF">MCOS_LOCUS7971</name>
</gene>
<evidence type="ECO:0000256" key="2">
    <source>
        <dbReference type="ARBA" id="ARBA00023043"/>
    </source>
</evidence>
<dbReference type="InterPro" id="IPR036770">
    <property type="entry name" value="Ankyrin_rpt-contain_sf"/>
</dbReference>
<feature type="repeat" description="ANK" evidence="3">
    <location>
        <begin position="79"/>
        <end position="111"/>
    </location>
</feature>
<reference evidence="5 6" key="2">
    <citation type="submission" date="2018-10" db="EMBL/GenBank/DDBJ databases">
        <authorList>
            <consortium name="Pathogen Informatics"/>
        </authorList>
    </citation>
    <scope>NUCLEOTIDE SEQUENCE [LARGE SCALE GENOMIC DNA]</scope>
</reference>
<evidence type="ECO:0000313" key="5">
    <source>
        <dbReference type="EMBL" id="VDD81968.1"/>
    </source>
</evidence>
<dbReference type="GO" id="GO:0071356">
    <property type="term" value="P:cellular response to tumor necrosis factor"/>
    <property type="evidence" value="ECO:0007669"/>
    <property type="project" value="TreeGrafter"/>
</dbReference>
<dbReference type="InterPro" id="IPR002110">
    <property type="entry name" value="Ankyrin_rpt"/>
</dbReference>
<accession>A0A0R3UK81</accession>
<dbReference type="Pfam" id="PF12796">
    <property type="entry name" value="Ank_2"/>
    <property type="match status" value="1"/>
</dbReference>
<protein>
    <submittedName>
        <fullName evidence="7">ANK_REP_REGION domain-containing protein</fullName>
    </submittedName>
</protein>
<dbReference type="GO" id="GO:0051059">
    <property type="term" value="F:NF-kappaB binding"/>
    <property type="evidence" value="ECO:0007669"/>
    <property type="project" value="TreeGrafter"/>
</dbReference>
<feature type="region of interest" description="Disordered" evidence="4">
    <location>
        <begin position="1"/>
        <end position="37"/>
    </location>
</feature>
<feature type="compositionally biased region" description="Polar residues" evidence="4">
    <location>
        <begin position="301"/>
        <end position="315"/>
    </location>
</feature>
<dbReference type="PANTHER" id="PTHR46680">
    <property type="entry name" value="NF-KAPPA-B INHIBITOR ALPHA"/>
    <property type="match status" value="1"/>
</dbReference>
<keyword evidence="1" id="KW-0677">Repeat</keyword>
<feature type="region of interest" description="Disordered" evidence="4">
    <location>
        <begin position="301"/>
        <end position="338"/>
    </location>
</feature>
<reference evidence="7" key="1">
    <citation type="submission" date="2017-02" db="UniProtKB">
        <authorList>
            <consortium name="WormBaseParasite"/>
        </authorList>
    </citation>
    <scope>IDENTIFICATION</scope>
</reference>
<evidence type="ECO:0000313" key="7">
    <source>
        <dbReference type="WBParaSite" id="MCOS_0000797001-mRNA-1"/>
    </source>
</evidence>
<dbReference type="Proteomes" id="UP000267029">
    <property type="component" value="Unassembled WGS sequence"/>
</dbReference>
<dbReference type="SUPFAM" id="SSF48403">
    <property type="entry name" value="Ankyrin repeat"/>
    <property type="match status" value="1"/>
</dbReference>
<dbReference type="WBParaSite" id="MCOS_0000797001-mRNA-1">
    <property type="protein sequence ID" value="MCOS_0000797001-mRNA-1"/>
    <property type="gene ID" value="MCOS_0000797001"/>
</dbReference>
<evidence type="ECO:0000256" key="1">
    <source>
        <dbReference type="ARBA" id="ARBA00022737"/>
    </source>
</evidence>
<dbReference type="OrthoDB" id="283575at2759"/>
<feature type="region of interest" description="Disordered" evidence="4">
    <location>
        <begin position="249"/>
        <end position="271"/>
    </location>
</feature>
<dbReference type="SMART" id="SM00248">
    <property type="entry name" value="ANK"/>
    <property type="match status" value="3"/>
</dbReference>
<dbReference type="PANTHER" id="PTHR46680:SF3">
    <property type="entry name" value="NF-KAPPA-B INHIBITOR CACTUS"/>
    <property type="match status" value="1"/>
</dbReference>
<dbReference type="Gene3D" id="1.25.40.20">
    <property type="entry name" value="Ankyrin repeat-containing domain"/>
    <property type="match status" value="2"/>
</dbReference>
<evidence type="ECO:0000256" key="3">
    <source>
        <dbReference type="PROSITE-ProRule" id="PRU00023"/>
    </source>
</evidence>
<dbReference type="PROSITE" id="PS50088">
    <property type="entry name" value="ANK_REPEAT"/>
    <property type="match status" value="2"/>
</dbReference>
<dbReference type="PROSITE" id="PS50297">
    <property type="entry name" value="ANK_REP_REGION"/>
    <property type="match status" value="2"/>
</dbReference>
<evidence type="ECO:0000256" key="4">
    <source>
        <dbReference type="SAM" id="MobiDB-lite"/>
    </source>
</evidence>
<dbReference type="EMBL" id="UXSR01005433">
    <property type="protein sequence ID" value="VDD81968.1"/>
    <property type="molecule type" value="Genomic_DNA"/>
</dbReference>
<dbReference type="AlphaFoldDB" id="A0A0R3UK81"/>